<organism evidence="8 9">
    <name type="scientific">Bipolaricaulis sibiricus</name>
    <dbReference type="NCBI Taxonomy" id="2501609"/>
    <lineage>
        <taxon>Bacteria</taxon>
        <taxon>Candidatus Bipolaricaulota</taxon>
        <taxon>Candidatus Bipolaricaulia</taxon>
        <taxon>Candidatus Bipolaricaulales</taxon>
        <taxon>Candidatus Bipolaricaulaceae</taxon>
        <taxon>Candidatus Bipolaricaulis</taxon>
    </lineage>
</organism>
<feature type="domain" description="Helicase C-terminal" evidence="7">
    <location>
        <begin position="518"/>
        <end position="673"/>
    </location>
</feature>
<protein>
    <submittedName>
        <fullName evidence="8">DUF3883 domain-containing protein</fullName>
    </submittedName>
</protein>
<dbReference type="GO" id="GO:0016787">
    <property type="term" value="F:hydrolase activity"/>
    <property type="evidence" value="ECO:0007669"/>
    <property type="project" value="UniProtKB-KW"/>
</dbReference>
<dbReference type="Pfam" id="PF00176">
    <property type="entry name" value="SNF2-rel_dom"/>
    <property type="match status" value="1"/>
</dbReference>
<keyword evidence="2" id="KW-0378">Hydrolase</keyword>
<dbReference type="EMBL" id="CP034928">
    <property type="protein sequence ID" value="QAA75943.1"/>
    <property type="molecule type" value="Genomic_DNA"/>
</dbReference>
<gene>
    <name evidence="8" type="ORF">BIP78_0175</name>
</gene>
<name>A0A410FSD8_BIPS1</name>
<dbReference type="InterPro" id="IPR000330">
    <property type="entry name" value="SNF2_N"/>
</dbReference>
<evidence type="ECO:0000256" key="5">
    <source>
        <dbReference type="SAM" id="Coils"/>
    </source>
</evidence>
<feature type="coiled-coil region" evidence="5">
    <location>
        <begin position="451"/>
        <end position="478"/>
    </location>
</feature>
<evidence type="ECO:0000256" key="2">
    <source>
        <dbReference type="ARBA" id="ARBA00022801"/>
    </source>
</evidence>
<keyword evidence="4" id="KW-0067">ATP-binding</keyword>
<dbReference type="InterPro" id="IPR057342">
    <property type="entry name" value="DEXDc_RapA"/>
</dbReference>
<dbReference type="GO" id="GO:0005524">
    <property type="term" value="F:ATP binding"/>
    <property type="evidence" value="ECO:0007669"/>
    <property type="project" value="UniProtKB-KW"/>
</dbReference>
<feature type="coiled-coil region" evidence="5">
    <location>
        <begin position="1003"/>
        <end position="1030"/>
    </location>
</feature>
<dbReference type="CDD" id="cd18011">
    <property type="entry name" value="DEXDc_RapA"/>
    <property type="match status" value="1"/>
</dbReference>
<dbReference type="PROSITE" id="PS51192">
    <property type="entry name" value="HELICASE_ATP_BIND_1"/>
    <property type="match status" value="1"/>
</dbReference>
<keyword evidence="5" id="KW-0175">Coiled coil</keyword>
<dbReference type="SMART" id="SM00490">
    <property type="entry name" value="HELICc"/>
    <property type="match status" value="1"/>
</dbReference>
<dbReference type="InterPro" id="IPR014001">
    <property type="entry name" value="Helicase_ATP-bd"/>
</dbReference>
<dbReference type="InterPro" id="IPR001650">
    <property type="entry name" value="Helicase_C-like"/>
</dbReference>
<evidence type="ECO:0000256" key="4">
    <source>
        <dbReference type="ARBA" id="ARBA00022840"/>
    </source>
</evidence>
<evidence type="ECO:0000313" key="8">
    <source>
        <dbReference type="EMBL" id="QAA75943.1"/>
    </source>
</evidence>
<dbReference type="Pfam" id="PF13020">
    <property type="entry name" value="NOV_C"/>
    <property type="match status" value="1"/>
</dbReference>
<dbReference type="PANTHER" id="PTHR45766">
    <property type="entry name" value="DNA ANNEALING HELICASE AND ENDONUCLEASE ZRANB3 FAMILY MEMBER"/>
    <property type="match status" value="1"/>
</dbReference>
<dbReference type="InterPro" id="IPR049730">
    <property type="entry name" value="SNF2/RAD54-like_C"/>
</dbReference>
<dbReference type="InterPro" id="IPR027417">
    <property type="entry name" value="P-loop_NTPase"/>
</dbReference>
<keyword evidence="1" id="KW-0547">Nucleotide-binding</keyword>
<dbReference type="Pfam" id="PF00271">
    <property type="entry name" value="Helicase_C"/>
    <property type="match status" value="1"/>
</dbReference>
<evidence type="ECO:0000313" key="9">
    <source>
        <dbReference type="Proteomes" id="UP000287233"/>
    </source>
</evidence>
<dbReference type="SUPFAM" id="SSF52540">
    <property type="entry name" value="P-loop containing nucleoside triphosphate hydrolases"/>
    <property type="match status" value="2"/>
</dbReference>
<dbReference type="SMART" id="SM00487">
    <property type="entry name" value="DEXDc"/>
    <property type="match status" value="1"/>
</dbReference>
<dbReference type="Gene3D" id="3.40.50.10810">
    <property type="entry name" value="Tandem AAA-ATPase domain"/>
    <property type="match status" value="1"/>
</dbReference>
<evidence type="ECO:0000259" key="6">
    <source>
        <dbReference type="PROSITE" id="PS51192"/>
    </source>
</evidence>
<reference evidence="9" key="1">
    <citation type="submission" date="2018-12" db="EMBL/GenBank/DDBJ databases">
        <title>Complete genome sequence of an uncultured bacterium of the candidate phylum Bipolaricaulota.</title>
        <authorList>
            <person name="Kadnikov V.V."/>
            <person name="Mardanov A.V."/>
            <person name="Beletsky A.V."/>
            <person name="Frank Y.A."/>
            <person name="Karnachuk O.V."/>
            <person name="Ravin N.V."/>
        </authorList>
    </citation>
    <scope>NUCLEOTIDE SEQUENCE [LARGE SCALE GENOMIC DNA]</scope>
</reference>
<dbReference type="PANTHER" id="PTHR45766:SF6">
    <property type="entry name" value="SWI_SNF-RELATED MATRIX-ASSOCIATED ACTIN-DEPENDENT REGULATOR OF CHROMATIN SUBFAMILY A-LIKE PROTEIN 1"/>
    <property type="match status" value="1"/>
</dbReference>
<dbReference type="InterPro" id="IPR024975">
    <property type="entry name" value="NOV_C"/>
</dbReference>
<dbReference type="PROSITE" id="PS51194">
    <property type="entry name" value="HELICASE_CTER"/>
    <property type="match status" value="1"/>
</dbReference>
<feature type="domain" description="Helicase ATP-binding" evidence="6">
    <location>
        <begin position="116"/>
        <end position="290"/>
    </location>
</feature>
<dbReference type="Gene3D" id="3.40.50.300">
    <property type="entry name" value="P-loop containing nucleotide triphosphate hydrolases"/>
    <property type="match status" value="1"/>
</dbReference>
<accession>A0A410FSD8</accession>
<dbReference type="KEGG" id="bih:BIP78_0175"/>
<dbReference type="InterPro" id="IPR038718">
    <property type="entry name" value="SNF2-like_sf"/>
</dbReference>
<proteinExistence type="predicted"/>
<evidence type="ECO:0000256" key="1">
    <source>
        <dbReference type="ARBA" id="ARBA00022741"/>
    </source>
</evidence>
<keyword evidence="3" id="KW-0347">Helicase</keyword>
<evidence type="ECO:0000256" key="3">
    <source>
        <dbReference type="ARBA" id="ARBA00022806"/>
    </source>
</evidence>
<dbReference type="CDD" id="cd18793">
    <property type="entry name" value="SF2_C_SNF"/>
    <property type="match status" value="1"/>
</dbReference>
<dbReference type="AlphaFoldDB" id="A0A410FSD8"/>
<dbReference type="GO" id="GO:0004386">
    <property type="term" value="F:helicase activity"/>
    <property type="evidence" value="ECO:0007669"/>
    <property type="project" value="UniProtKB-KW"/>
</dbReference>
<evidence type="ECO:0000259" key="7">
    <source>
        <dbReference type="PROSITE" id="PS51194"/>
    </source>
</evidence>
<dbReference type="Proteomes" id="UP000287233">
    <property type="component" value="Chromosome"/>
</dbReference>
<sequence length="1193" mass="135563">MTRLEDLHPGAVIHGLILDSPATVVQAQWLGSEAVEVTFKDPSGRVASQLLFRSDEERLSIVTRGRPWSFDADGALFRLTAEAYRIRLAHLFDPLLAVHTSLVEPLPHQITAVYEAMLPRQPLRFLLADDPGAGKTIMAGLLIKELIVRGDIERCLIVCPGSLIEQWQDELYQRFHLPFEIMTNDKLEAARTGNWFAETPLVIARLDKCARDEHVQARLAAPECRWDLIVVDEAHKMSATFFGGEIKYTKRHQLGQLLSRLTRHFLLLTATPHNGKEEEFQLFMALLDGDRFEGRFRDGVHQVDVSDLMRRMVKEKLVKFDGTPLFPERIAYTVPYRLSDLEAQLYKEVTEYVREEFNRAEALADNRRAGTVGFALTILQRRLASSPEAIYQSLRRRKERIERQLRELEVLQRGASVANLVTPALDAETLEDLEDAPDTEVAQAEEEILDRATAARTLDELQVEIETLKRLEELALRVRASGEDRKWRELASLLGEIFTPAALAPQVGEPRPAYSEDPLPKPVASPRQKLLVFTEHRDTLAYLEQRISTLLGRPEAVVTIHGGMGREERRKAQESFLYDPQVQVLVATDAAGEGINLQRAHLMVNYDLPWNPNRIEQRFGRIHRIGQTEVCHLWNLVAVETREGDVYRTLLDKIEQVRQRLGGQVFDVLGKLQFEGRPLRDLLIEAVRYGERPEVRAKLSQAIADAFDPEHVQSLVENKALAHEVMDPARLGRIREDMERAEARRLQPHYVEAFFLEALRRLGGSARQREPRRYEITHVPAAIRRRDRQTGIGDPILPRYERITFEKELIAPPGQPLAAFVCPGHPLLDAVVDLTLEAHRDLLKRGTVLVDEADLGTTPRALFFVEHAIQDGSVLPSGEHRVISRRVLYVEIDAAGQARHLYHAPYLDYRPLRPDEPGVDAILASPECEWVQAGLEVRVIEHAVATVVPEHLREVRERRLAWVAKTRAEVKDRLAKEILHWDNRAAQLKLDEEAGKVGARLNWQEARRRADELQARLERRMDELKREEQITALPPVVGGGVLVVPLGLLAKVAGKPMVDDREEVDRQKVAAAARAIVIEVERKLGFLPVDREDEKLGYDIESKDPRTGRLRFIEVKGRAAGADTITVTKNEVLTSLNKPDDYILAIVEFFGEREHRVHYVRRPFERSGVTVDFNGASVNLYFAELLKRAEGPH</sequence>